<proteinExistence type="predicted"/>
<protein>
    <submittedName>
        <fullName evidence="1">Uncharacterized protein</fullName>
    </submittedName>
</protein>
<dbReference type="OrthoDB" id="198303at2759"/>
<keyword evidence="2" id="KW-1185">Reference proteome</keyword>
<sequence>MVQVERIPFHPRKSVIRDETLAEFIRAGITGTLTEVPGIGVATKKALAEGDEPIKTTHQLFGKFLALSPDEPDCEEHCNSFKFWLQDKNVGNGQLNSIVEAIAEKAQTWIPGVYDADTFKEKV</sequence>
<dbReference type="InParanoid" id="D7FY54"/>
<evidence type="ECO:0000313" key="2">
    <source>
        <dbReference type="Proteomes" id="UP000002630"/>
    </source>
</evidence>
<accession>D7FY54</accession>
<reference evidence="1 2" key="1">
    <citation type="journal article" date="2010" name="Nature">
        <title>The Ectocarpus genome and the independent evolution of multicellularity in brown algae.</title>
        <authorList>
            <person name="Cock J.M."/>
            <person name="Sterck L."/>
            <person name="Rouze P."/>
            <person name="Scornet D."/>
            <person name="Allen A.E."/>
            <person name="Amoutzias G."/>
            <person name="Anthouard V."/>
            <person name="Artiguenave F."/>
            <person name="Aury J.M."/>
            <person name="Badger J.H."/>
            <person name="Beszteri B."/>
            <person name="Billiau K."/>
            <person name="Bonnet E."/>
            <person name="Bothwell J.H."/>
            <person name="Bowler C."/>
            <person name="Boyen C."/>
            <person name="Brownlee C."/>
            <person name="Carrano C.J."/>
            <person name="Charrier B."/>
            <person name="Cho G.Y."/>
            <person name="Coelho S.M."/>
            <person name="Collen J."/>
            <person name="Corre E."/>
            <person name="Da Silva C."/>
            <person name="Delage L."/>
            <person name="Delaroque N."/>
            <person name="Dittami S.M."/>
            <person name="Doulbeau S."/>
            <person name="Elias M."/>
            <person name="Farnham G."/>
            <person name="Gachon C.M."/>
            <person name="Gschloessl B."/>
            <person name="Heesch S."/>
            <person name="Jabbari K."/>
            <person name="Jubin C."/>
            <person name="Kawai H."/>
            <person name="Kimura K."/>
            <person name="Kloareg B."/>
            <person name="Kupper F.C."/>
            <person name="Lang D."/>
            <person name="Le Bail A."/>
            <person name="Leblanc C."/>
            <person name="Lerouge P."/>
            <person name="Lohr M."/>
            <person name="Lopez P.J."/>
            <person name="Martens C."/>
            <person name="Maumus F."/>
            <person name="Michel G."/>
            <person name="Miranda-Saavedra D."/>
            <person name="Morales J."/>
            <person name="Moreau H."/>
            <person name="Motomura T."/>
            <person name="Nagasato C."/>
            <person name="Napoli C.A."/>
            <person name="Nelson D.R."/>
            <person name="Nyvall-Collen P."/>
            <person name="Peters A.F."/>
            <person name="Pommier C."/>
            <person name="Potin P."/>
            <person name="Poulain J."/>
            <person name="Quesneville H."/>
            <person name="Read B."/>
            <person name="Rensing S.A."/>
            <person name="Ritter A."/>
            <person name="Rousvoal S."/>
            <person name="Samanta M."/>
            <person name="Samson G."/>
            <person name="Schroeder D.C."/>
            <person name="Segurens B."/>
            <person name="Strittmatter M."/>
            <person name="Tonon T."/>
            <person name="Tregear J.W."/>
            <person name="Valentin K."/>
            <person name="von Dassow P."/>
            <person name="Yamagishi T."/>
            <person name="Van de Peer Y."/>
            <person name="Wincker P."/>
        </authorList>
    </citation>
    <scope>NUCLEOTIDE SEQUENCE [LARGE SCALE GENOMIC DNA]</scope>
    <source>
        <strain evidence="2">Ec32 / CCAP1310/4</strain>
    </source>
</reference>
<evidence type="ECO:0000313" key="1">
    <source>
        <dbReference type="EMBL" id="CBJ26493.1"/>
    </source>
</evidence>
<name>D7FY54_ECTSI</name>
<dbReference type="Proteomes" id="UP000002630">
    <property type="component" value="Linkage Group LG25"/>
</dbReference>
<dbReference type="EMBL" id="FN649750">
    <property type="protein sequence ID" value="CBJ26493.1"/>
    <property type="molecule type" value="Genomic_DNA"/>
</dbReference>
<gene>
    <name evidence="1" type="ORF">Esi_0034_0035</name>
</gene>
<organism evidence="1 2">
    <name type="scientific">Ectocarpus siliculosus</name>
    <name type="common">Brown alga</name>
    <name type="synonym">Conferva siliculosa</name>
    <dbReference type="NCBI Taxonomy" id="2880"/>
    <lineage>
        <taxon>Eukaryota</taxon>
        <taxon>Sar</taxon>
        <taxon>Stramenopiles</taxon>
        <taxon>Ochrophyta</taxon>
        <taxon>PX clade</taxon>
        <taxon>Phaeophyceae</taxon>
        <taxon>Ectocarpales</taxon>
        <taxon>Ectocarpaceae</taxon>
        <taxon>Ectocarpus</taxon>
    </lineage>
</organism>
<dbReference type="EMBL" id="FN648531">
    <property type="protein sequence ID" value="CBJ26493.1"/>
    <property type="molecule type" value="Genomic_DNA"/>
</dbReference>
<dbReference type="AlphaFoldDB" id="D7FY54"/>